<name>A0A1E3IG71_9TREE</name>
<dbReference type="Proteomes" id="UP000094043">
    <property type="component" value="Chromosome 5"/>
</dbReference>
<dbReference type="GeneID" id="91088644"/>
<evidence type="ECO:0000256" key="10">
    <source>
        <dbReference type="ARBA" id="ARBA00049406"/>
    </source>
</evidence>
<evidence type="ECO:0000256" key="5">
    <source>
        <dbReference type="ARBA" id="ARBA00012093"/>
    </source>
</evidence>
<sequence length="340" mass="35654">MTVASLLTPPPELPQPWRQTPLVESAALSRMAGCRIFLKLDNLQPSGSFKSRGIGNLVRQSISSYPPDTPLHFYASSGGNAGLACVTAASALYGYPSTVVVPVSTSPEMVKNIVQAGAGAATVIVQGKTIAEADNWLRETLLPQDPYGIYVPPFDHPDIWKGASSVAHELVDQLLGVPPDAIVCSVGGGGLLIGICQGLEECGVTVGCQTRVVGVETQGAESFAEALRAGHVVTLPGIKSIATSLGCVRVAQKALQVAERGNVTSVVVTDRQAVDACLRFADDERILVEPACGATLAMIYSGKLREVMGVTEQSIVVLEVCGGSNVSLQLLDKWKVEYGL</sequence>
<organism evidence="11 12">
    <name type="scientific">Cryptococcus depauperatus CBS 7841</name>
    <dbReference type="NCBI Taxonomy" id="1295531"/>
    <lineage>
        <taxon>Eukaryota</taxon>
        <taxon>Fungi</taxon>
        <taxon>Dikarya</taxon>
        <taxon>Basidiomycota</taxon>
        <taxon>Agaricomycotina</taxon>
        <taxon>Tremellomycetes</taxon>
        <taxon>Tremellales</taxon>
        <taxon>Cryptococcaceae</taxon>
        <taxon>Cryptococcus</taxon>
    </lineage>
</organism>
<dbReference type="OrthoDB" id="7773036at2759"/>
<dbReference type="AlphaFoldDB" id="A0A1E3IG71"/>
<dbReference type="GO" id="GO:0009097">
    <property type="term" value="P:isoleucine biosynthetic process"/>
    <property type="evidence" value="ECO:0007669"/>
    <property type="project" value="TreeGrafter"/>
</dbReference>
<dbReference type="RefSeq" id="XP_066069916.1">
    <property type="nucleotide sequence ID" value="XM_066213819.1"/>
</dbReference>
<dbReference type="GO" id="GO:0006565">
    <property type="term" value="P:L-serine catabolic process"/>
    <property type="evidence" value="ECO:0007669"/>
    <property type="project" value="TreeGrafter"/>
</dbReference>
<gene>
    <name evidence="11" type="ORF">L203_104434</name>
</gene>
<evidence type="ECO:0000256" key="6">
    <source>
        <dbReference type="ARBA" id="ARBA00022432"/>
    </source>
</evidence>
<keyword evidence="12" id="KW-1185">Reference proteome</keyword>
<comment type="subcellular location">
    <subcellularLocation>
        <location evidence="2">Cytoplasm</location>
    </subcellularLocation>
</comment>
<reference evidence="11" key="1">
    <citation type="submission" date="2016-06" db="EMBL/GenBank/DDBJ databases">
        <authorList>
            <person name="Cuomo C."/>
            <person name="Litvintseva A."/>
            <person name="Heitman J."/>
            <person name="Chen Y."/>
            <person name="Sun S."/>
            <person name="Springer D."/>
            <person name="Dromer F."/>
            <person name="Young S."/>
            <person name="Zeng Q."/>
            <person name="Chapman S."/>
            <person name="Gujja S."/>
            <person name="Saif S."/>
            <person name="Birren B."/>
        </authorList>
    </citation>
    <scope>NUCLEOTIDE SEQUENCE</scope>
    <source>
        <strain evidence="11">CBS 7841</strain>
    </source>
</reference>
<comment type="similarity">
    <text evidence="4">Belongs to the serine/threonine dehydratase family.</text>
</comment>
<reference evidence="11" key="2">
    <citation type="journal article" date="2022" name="Elife">
        <title>Obligate sexual reproduction of a homothallic fungus closely related to the Cryptococcus pathogenic species complex.</title>
        <authorList>
            <person name="Passer A.R."/>
            <person name="Clancey S.A."/>
            <person name="Shea T."/>
            <person name="David-Palma M."/>
            <person name="Averette A.F."/>
            <person name="Boekhout T."/>
            <person name="Porcel B.M."/>
            <person name="Nowrousian M."/>
            <person name="Cuomo C.A."/>
            <person name="Sun S."/>
            <person name="Heitman J."/>
            <person name="Coelho M.A."/>
        </authorList>
    </citation>
    <scope>NUCLEOTIDE SEQUENCE</scope>
    <source>
        <strain evidence="11">CBS 7841</strain>
    </source>
</reference>
<accession>A0A1E3IG71</accession>
<protein>
    <recommendedName>
        <fullName evidence="5">L-serine ammonia-lyase</fullName>
        <ecNumber evidence="5">4.3.1.17</ecNumber>
    </recommendedName>
</protein>
<dbReference type="KEGG" id="cdep:91088644"/>
<dbReference type="InterPro" id="IPR050147">
    <property type="entry name" value="Ser/Thr_Dehydratase"/>
</dbReference>
<comment type="pathway">
    <text evidence="3">Carbohydrate biosynthesis; gluconeogenesis.</text>
</comment>
<evidence type="ECO:0000256" key="7">
    <source>
        <dbReference type="ARBA" id="ARBA00022490"/>
    </source>
</evidence>
<dbReference type="InterPro" id="IPR000634">
    <property type="entry name" value="Ser/Thr_deHydtase_PyrdxlP-BS"/>
</dbReference>
<dbReference type="PANTHER" id="PTHR48078">
    <property type="entry name" value="THREONINE DEHYDRATASE, MITOCHONDRIAL-RELATED"/>
    <property type="match status" value="1"/>
</dbReference>
<reference evidence="11" key="3">
    <citation type="submission" date="2024-01" db="EMBL/GenBank/DDBJ databases">
        <authorList>
            <person name="Coelho M.A."/>
            <person name="David-Palma M."/>
            <person name="Shea T."/>
            <person name="Sun S."/>
            <person name="Cuomo C.A."/>
            <person name="Heitman J."/>
        </authorList>
    </citation>
    <scope>NUCLEOTIDE SEQUENCE</scope>
    <source>
        <strain evidence="11">CBS 7841</strain>
    </source>
</reference>
<dbReference type="Gene3D" id="3.40.50.1100">
    <property type="match status" value="2"/>
</dbReference>
<keyword evidence="7" id="KW-0963">Cytoplasm</keyword>
<dbReference type="GO" id="GO:0006094">
    <property type="term" value="P:gluconeogenesis"/>
    <property type="evidence" value="ECO:0007669"/>
    <property type="project" value="UniProtKB-KW"/>
</dbReference>
<keyword evidence="9" id="KW-0456">Lyase</keyword>
<evidence type="ECO:0000313" key="12">
    <source>
        <dbReference type="Proteomes" id="UP000094043"/>
    </source>
</evidence>
<evidence type="ECO:0000256" key="3">
    <source>
        <dbReference type="ARBA" id="ARBA00004742"/>
    </source>
</evidence>
<dbReference type="InterPro" id="IPR036052">
    <property type="entry name" value="TrpB-like_PALP_sf"/>
</dbReference>
<evidence type="ECO:0000256" key="2">
    <source>
        <dbReference type="ARBA" id="ARBA00004496"/>
    </source>
</evidence>
<comment type="catalytic activity">
    <reaction evidence="10">
        <text>L-serine = pyruvate + NH4(+)</text>
        <dbReference type="Rhea" id="RHEA:19169"/>
        <dbReference type="ChEBI" id="CHEBI:15361"/>
        <dbReference type="ChEBI" id="CHEBI:28938"/>
        <dbReference type="ChEBI" id="CHEBI:33384"/>
        <dbReference type="EC" id="4.3.1.17"/>
    </reaction>
</comment>
<dbReference type="FunFam" id="3.40.50.1100:FF:000040">
    <property type="entry name" value="L-serine dehydratase, putative"/>
    <property type="match status" value="1"/>
</dbReference>
<dbReference type="VEuPathDB" id="FungiDB:L203_03372"/>
<dbReference type="GO" id="GO:0030170">
    <property type="term" value="F:pyridoxal phosphate binding"/>
    <property type="evidence" value="ECO:0007669"/>
    <property type="project" value="InterPro"/>
</dbReference>
<dbReference type="SUPFAM" id="SSF53686">
    <property type="entry name" value="Tryptophan synthase beta subunit-like PLP-dependent enzymes"/>
    <property type="match status" value="1"/>
</dbReference>
<evidence type="ECO:0000313" key="11">
    <source>
        <dbReference type="EMBL" id="WVN89216.1"/>
    </source>
</evidence>
<dbReference type="GO" id="GO:0004794">
    <property type="term" value="F:threonine deaminase activity"/>
    <property type="evidence" value="ECO:0007669"/>
    <property type="project" value="TreeGrafter"/>
</dbReference>
<dbReference type="InterPro" id="IPR001926">
    <property type="entry name" value="TrpB-like_PALP"/>
</dbReference>
<dbReference type="PROSITE" id="PS00165">
    <property type="entry name" value="DEHYDRATASE_SER_THR"/>
    <property type="match status" value="1"/>
</dbReference>
<keyword evidence="8" id="KW-0663">Pyridoxal phosphate</keyword>
<dbReference type="PANTHER" id="PTHR48078:SF2">
    <property type="entry name" value="CATABOLIC L-SERINE_THREONINE DEHYDRATASE"/>
    <property type="match status" value="1"/>
</dbReference>
<dbReference type="EC" id="4.3.1.17" evidence="5"/>
<dbReference type="Pfam" id="PF00291">
    <property type="entry name" value="PALP"/>
    <property type="match status" value="1"/>
</dbReference>
<proteinExistence type="inferred from homology"/>
<evidence type="ECO:0000256" key="8">
    <source>
        <dbReference type="ARBA" id="ARBA00022898"/>
    </source>
</evidence>
<evidence type="ECO:0000256" key="1">
    <source>
        <dbReference type="ARBA" id="ARBA00001933"/>
    </source>
</evidence>
<dbReference type="GO" id="GO:0005737">
    <property type="term" value="C:cytoplasm"/>
    <property type="evidence" value="ECO:0007669"/>
    <property type="project" value="UniProtKB-SubCell"/>
</dbReference>
<dbReference type="GO" id="GO:0006567">
    <property type="term" value="P:L-threonine catabolic process"/>
    <property type="evidence" value="ECO:0007669"/>
    <property type="project" value="TreeGrafter"/>
</dbReference>
<dbReference type="GO" id="GO:0003941">
    <property type="term" value="F:L-serine ammonia-lyase activity"/>
    <property type="evidence" value="ECO:0007669"/>
    <property type="project" value="UniProtKB-EC"/>
</dbReference>
<evidence type="ECO:0000256" key="9">
    <source>
        <dbReference type="ARBA" id="ARBA00023239"/>
    </source>
</evidence>
<dbReference type="EMBL" id="CP143788">
    <property type="protein sequence ID" value="WVN89216.1"/>
    <property type="molecule type" value="Genomic_DNA"/>
</dbReference>
<evidence type="ECO:0000256" key="4">
    <source>
        <dbReference type="ARBA" id="ARBA00010869"/>
    </source>
</evidence>
<keyword evidence="6" id="KW-0312">Gluconeogenesis</keyword>
<comment type="cofactor">
    <cofactor evidence="1">
        <name>pyridoxal 5'-phosphate</name>
        <dbReference type="ChEBI" id="CHEBI:597326"/>
    </cofactor>
</comment>